<accession>L8GKV2</accession>
<feature type="compositionally biased region" description="Low complexity" evidence="1">
    <location>
        <begin position="118"/>
        <end position="144"/>
    </location>
</feature>
<keyword evidence="4" id="KW-1185">Reference proteome</keyword>
<sequence>MDEGAVGMLGSPTDASALDSSQSLEDTTQETLPSHESPKSVEFEDETLQFEHHEQQEEQEDPRPHTETEGEDMHVVGRALHSAANDVAATSPRYELARGIDERTFDGNPEDHNTNHDLSAALYSSSPSSLSSSAPTTTSSQGGWGWSSLSRSMNFVPTRFYSSNTTGHDRPEDEQTALDAEQALTSKLSSATHLVVLAHGLHGGVGDLVRVAGVLTATYGDTLAVLIAKSNHGFLATHEGVDVGGERLGK</sequence>
<name>L8GKV2_ACACF</name>
<organism evidence="3 4">
    <name type="scientific">Acanthamoeba castellanii (strain ATCC 30010 / Neff)</name>
    <dbReference type="NCBI Taxonomy" id="1257118"/>
    <lineage>
        <taxon>Eukaryota</taxon>
        <taxon>Amoebozoa</taxon>
        <taxon>Discosea</taxon>
        <taxon>Longamoebia</taxon>
        <taxon>Centramoebida</taxon>
        <taxon>Acanthamoebidae</taxon>
        <taxon>Acanthamoeba</taxon>
    </lineage>
</organism>
<feature type="compositionally biased region" description="Polar residues" evidence="1">
    <location>
        <begin position="18"/>
        <end position="34"/>
    </location>
</feature>
<feature type="domain" description="DUF676" evidence="2">
    <location>
        <begin position="190"/>
        <end position="249"/>
    </location>
</feature>
<feature type="compositionally biased region" description="Basic and acidic residues" evidence="1">
    <location>
        <begin position="103"/>
        <end position="115"/>
    </location>
</feature>
<dbReference type="GeneID" id="14913896"/>
<dbReference type="VEuPathDB" id="AmoebaDB:ACA1_245720"/>
<evidence type="ECO:0000313" key="4">
    <source>
        <dbReference type="Proteomes" id="UP000011083"/>
    </source>
</evidence>
<proteinExistence type="predicted"/>
<dbReference type="Proteomes" id="UP000011083">
    <property type="component" value="Unassembled WGS sequence"/>
</dbReference>
<dbReference type="EMBL" id="KB008093">
    <property type="protein sequence ID" value="ELR13469.1"/>
    <property type="molecule type" value="Genomic_DNA"/>
</dbReference>
<dbReference type="InterPro" id="IPR007751">
    <property type="entry name" value="DUF676_lipase-like"/>
</dbReference>
<evidence type="ECO:0000256" key="1">
    <source>
        <dbReference type="SAM" id="MobiDB-lite"/>
    </source>
</evidence>
<gene>
    <name evidence="3" type="ORF">ACA1_245720</name>
</gene>
<dbReference type="RefSeq" id="XP_004335482.1">
    <property type="nucleotide sequence ID" value="XM_004335434.1"/>
</dbReference>
<reference evidence="3 4" key="1">
    <citation type="journal article" date="2013" name="Genome Biol.">
        <title>Genome of Acanthamoeba castellanii highlights extensive lateral gene transfer and early evolution of tyrosine kinase signaling.</title>
        <authorList>
            <person name="Clarke M."/>
            <person name="Lohan A.J."/>
            <person name="Liu B."/>
            <person name="Lagkouvardos I."/>
            <person name="Roy S."/>
            <person name="Zafar N."/>
            <person name="Bertelli C."/>
            <person name="Schilde C."/>
            <person name="Kianianmomeni A."/>
            <person name="Burglin T.R."/>
            <person name="Frech C."/>
            <person name="Turcotte B."/>
            <person name="Kopec K.O."/>
            <person name="Synnott J.M."/>
            <person name="Choo C."/>
            <person name="Paponov I."/>
            <person name="Finkler A."/>
            <person name="Soon Heng Tan C."/>
            <person name="Hutchins A.P."/>
            <person name="Weinmeier T."/>
            <person name="Rattei T."/>
            <person name="Chu J.S."/>
            <person name="Gimenez G."/>
            <person name="Irimia M."/>
            <person name="Rigden D.J."/>
            <person name="Fitzpatrick D.A."/>
            <person name="Lorenzo-Morales J."/>
            <person name="Bateman A."/>
            <person name="Chiu C.H."/>
            <person name="Tang P."/>
            <person name="Hegemann P."/>
            <person name="Fromm H."/>
            <person name="Raoult D."/>
            <person name="Greub G."/>
            <person name="Miranda-Saavedra D."/>
            <person name="Chen N."/>
            <person name="Nash P."/>
            <person name="Ginger M.L."/>
            <person name="Horn M."/>
            <person name="Schaap P."/>
            <person name="Caler L."/>
            <person name="Loftus B."/>
        </authorList>
    </citation>
    <scope>NUCLEOTIDE SEQUENCE [LARGE SCALE GENOMIC DNA]</scope>
    <source>
        <strain evidence="3 4">Neff</strain>
    </source>
</reference>
<dbReference type="Pfam" id="PF05057">
    <property type="entry name" value="DUF676"/>
    <property type="match status" value="1"/>
</dbReference>
<feature type="compositionally biased region" description="Basic and acidic residues" evidence="1">
    <location>
        <begin position="49"/>
        <end position="70"/>
    </location>
</feature>
<evidence type="ECO:0000313" key="3">
    <source>
        <dbReference type="EMBL" id="ELR13469.1"/>
    </source>
</evidence>
<feature type="region of interest" description="Disordered" evidence="1">
    <location>
        <begin position="1"/>
        <end position="70"/>
    </location>
</feature>
<protein>
    <recommendedName>
        <fullName evidence="2">DUF676 domain-containing protein</fullName>
    </recommendedName>
</protein>
<dbReference type="AlphaFoldDB" id="L8GKV2"/>
<dbReference type="KEGG" id="acan:ACA1_245720"/>
<evidence type="ECO:0000259" key="2">
    <source>
        <dbReference type="Pfam" id="PF05057"/>
    </source>
</evidence>
<feature type="non-terminal residue" evidence="3">
    <location>
        <position position="250"/>
    </location>
</feature>
<feature type="region of interest" description="Disordered" evidence="1">
    <location>
        <begin position="103"/>
        <end position="144"/>
    </location>
</feature>